<name>A0A839N312_9MICO</name>
<evidence type="ECO:0000313" key="1">
    <source>
        <dbReference type="EMBL" id="MBB2892118.1"/>
    </source>
</evidence>
<comment type="caution">
    <text evidence="1">The sequence shown here is derived from an EMBL/GenBank/DDBJ whole genome shotgun (WGS) entry which is preliminary data.</text>
</comment>
<proteinExistence type="predicted"/>
<reference evidence="1 2" key="1">
    <citation type="submission" date="2020-08" db="EMBL/GenBank/DDBJ databases">
        <title>Sequencing the genomes of 1000 actinobacteria strains.</title>
        <authorList>
            <person name="Klenk H.-P."/>
        </authorList>
    </citation>
    <scope>NUCLEOTIDE SEQUENCE [LARGE SCALE GENOMIC DNA]</scope>
    <source>
        <strain evidence="1 2">DSM 105369</strain>
    </source>
</reference>
<dbReference type="Proteomes" id="UP000559182">
    <property type="component" value="Unassembled WGS sequence"/>
</dbReference>
<dbReference type="RefSeq" id="WP_183320274.1">
    <property type="nucleotide sequence ID" value="NZ_JACHVQ010000001.1"/>
</dbReference>
<dbReference type="EMBL" id="JACHVQ010000001">
    <property type="protein sequence ID" value="MBB2892118.1"/>
    <property type="molecule type" value="Genomic_DNA"/>
</dbReference>
<keyword evidence="2" id="KW-1185">Reference proteome</keyword>
<accession>A0A839N312</accession>
<protein>
    <submittedName>
        <fullName evidence="1">Uncharacterized protein</fullName>
    </submittedName>
</protein>
<gene>
    <name evidence="1" type="ORF">FHU39_002102</name>
</gene>
<evidence type="ECO:0000313" key="2">
    <source>
        <dbReference type="Proteomes" id="UP000559182"/>
    </source>
</evidence>
<sequence>MTTLTNAHTVPQVTDRPNVTSWILTPPIGPAVPVDLIRHSETYLELRLGTGESAFSVARGHQDPRSGSWVVDILLIGHRFEVATSDGAVAMMLGEMHSLVSGVLKPTCSAELWSAGCLACGVSIIESASLGEAEWLARTHNREHHHGEPAAATYLRILCAQCGDRDATTVCSCDGTTPVAVCGRCASTRSS</sequence>
<dbReference type="AlphaFoldDB" id="A0A839N312"/>
<organism evidence="1 2">
    <name type="scientific">Flexivirga oryzae</name>
    <dbReference type="NCBI Taxonomy" id="1794944"/>
    <lineage>
        <taxon>Bacteria</taxon>
        <taxon>Bacillati</taxon>
        <taxon>Actinomycetota</taxon>
        <taxon>Actinomycetes</taxon>
        <taxon>Micrococcales</taxon>
        <taxon>Dermacoccaceae</taxon>
        <taxon>Flexivirga</taxon>
    </lineage>
</organism>